<dbReference type="STRING" id="391936.S7S_00645"/>
<dbReference type="KEGG" id="apac:S7S_00645"/>
<accession>A0A0B4XJ12</accession>
<sequence length="267" mass="28387">MKQIATAMVTSLALLSTGGPAMADVVVKKVAYDIDGTPFEGMLVYDDSLTGARPGLLMIPNWMGPTDDAARKAARVAGNRYVVFVADMYGTDVRPQNPQQAAQAAGAVRSNRPLMRHRAAAALDVLRQQTPDSEKLSIDTDRLGAVGFCFGGSGVLELARSGEPLNGVVSFHGNLDTPNPEDARAIQTPILVLHGADDPYVPAGQVAAFEEEMRAADVDWQLVSFGGAVHSFSDPTADSPGQAQYNAKVAGRAFDMMNLFFGEQFGR</sequence>
<evidence type="ECO:0000259" key="2">
    <source>
        <dbReference type="Pfam" id="PF01738"/>
    </source>
</evidence>
<dbReference type="AlphaFoldDB" id="A0A0B4XJ12"/>
<protein>
    <submittedName>
        <fullName evidence="3">Dienelactone hydrolase</fullName>
    </submittedName>
</protein>
<evidence type="ECO:0000256" key="1">
    <source>
        <dbReference type="SAM" id="SignalP"/>
    </source>
</evidence>
<reference evidence="3 4" key="1">
    <citation type="journal article" date="2012" name="J. Bacteriol.">
        <title>Genome sequence of an alkane-degrading bacterium, Alcanivorax pacificus type strain W11-5, isolated from deep sea sediment.</title>
        <authorList>
            <person name="Lai Q."/>
            <person name="Shao Z."/>
        </authorList>
    </citation>
    <scope>NUCLEOTIDE SEQUENCE [LARGE SCALE GENOMIC DNA]</scope>
    <source>
        <strain evidence="3 4">W11-5</strain>
    </source>
</reference>
<dbReference type="Gene3D" id="3.40.50.1820">
    <property type="entry name" value="alpha/beta hydrolase"/>
    <property type="match status" value="1"/>
</dbReference>
<dbReference type="SUPFAM" id="SSF53474">
    <property type="entry name" value="alpha/beta-Hydrolases"/>
    <property type="match status" value="1"/>
</dbReference>
<proteinExistence type="predicted"/>
<evidence type="ECO:0000313" key="4">
    <source>
        <dbReference type="Proteomes" id="UP000006764"/>
    </source>
</evidence>
<dbReference type="Proteomes" id="UP000006764">
    <property type="component" value="Chromosome"/>
</dbReference>
<dbReference type="Pfam" id="PF01738">
    <property type="entry name" value="DLH"/>
    <property type="match status" value="1"/>
</dbReference>
<feature type="chain" id="PRO_5002098852" evidence="1">
    <location>
        <begin position="24"/>
        <end position="267"/>
    </location>
</feature>
<dbReference type="PANTHER" id="PTHR22946">
    <property type="entry name" value="DIENELACTONE HYDROLASE DOMAIN-CONTAINING PROTEIN-RELATED"/>
    <property type="match status" value="1"/>
</dbReference>
<dbReference type="InterPro" id="IPR050261">
    <property type="entry name" value="FrsA_esterase"/>
</dbReference>
<dbReference type="OrthoDB" id="9787933at2"/>
<keyword evidence="4" id="KW-1185">Reference proteome</keyword>
<dbReference type="EMBL" id="CP004387">
    <property type="protein sequence ID" value="AJD46553.1"/>
    <property type="molecule type" value="Genomic_DNA"/>
</dbReference>
<dbReference type="InterPro" id="IPR029058">
    <property type="entry name" value="AB_hydrolase_fold"/>
</dbReference>
<gene>
    <name evidence="3" type="ORF">S7S_00645</name>
</gene>
<dbReference type="PANTHER" id="PTHR22946:SF4">
    <property type="entry name" value="ESTERASE FRSA"/>
    <property type="match status" value="1"/>
</dbReference>
<feature type="signal peptide" evidence="1">
    <location>
        <begin position="1"/>
        <end position="23"/>
    </location>
</feature>
<keyword evidence="1" id="KW-0732">Signal</keyword>
<keyword evidence="3" id="KW-0378">Hydrolase</keyword>
<dbReference type="HOGENOM" id="CLU_054590_3_1_6"/>
<dbReference type="GO" id="GO:0016787">
    <property type="term" value="F:hydrolase activity"/>
    <property type="evidence" value="ECO:0007669"/>
    <property type="project" value="UniProtKB-KW"/>
</dbReference>
<evidence type="ECO:0000313" key="3">
    <source>
        <dbReference type="EMBL" id="AJD46553.1"/>
    </source>
</evidence>
<dbReference type="RefSeq" id="WP_008739160.1">
    <property type="nucleotide sequence ID" value="NZ_CP004387.1"/>
</dbReference>
<feature type="domain" description="Dienelactone hydrolase" evidence="2">
    <location>
        <begin position="49"/>
        <end position="263"/>
    </location>
</feature>
<organism evidence="3 4">
    <name type="scientific">Isoalcanivorax pacificus W11-5</name>
    <dbReference type="NCBI Taxonomy" id="391936"/>
    <lineage>
        <taxon>Bacteria</taxon>
        <taxon>Pseudomonadati</taxon>
        <taxon>Pseudomonadota</taxon>
        <taxon>Gammaproteobacteria</taxon>
        <taxon>Oceanospirillales</taxon>
        <taxon>Alcanivoracaceae</taxon>
        <taxon>Isoalcanivorax</taxon>
    </lineage>
</organism>
<name>A0A0B4XJ12_9GAMM</name>
<dbReference type="InterPro" id="IPR002925">
    <property type="entry name" value="Dienelactn_hydro"/>
</dbReference>